<dbReference type="Proteomes" id="UP000237350">
    <property type="component" value="Unassembled WGS sequence"/>
</dbReference>
<dbReference type="Gene3D" id="2.60.40.10">
    <property type="entry name" value="Immunoglobulins"/>
    <property type="match status" value="1"/>
</dbReference>
<evidence type="ECO:0000313" key="3">
    <source>
        <dbReference type="Proteomes" id="UP000237350"/>
    </source>
</evidence>
<dbReference type="Pfam" id="PF00345">
    <property type="entry name" value="PapD_N"/>
    <property type="match status" value="1"/>
</dbReference>
<dbReference type="InterPro" id="IPR016147">
    <property type="entry name" value="Pili_assmbl_chaperone_N"/>
</dbReference>
<proteinExistence type="predicted"/>
<feature type="domain" description="Pili assembly chaperone N-terminal" evidence="1">
    <location>
        <begin position="32"/>
        <end position="153"/>
    </location>
</feature>
<dbReference type="GO" id="GO:0030288">
    <property type="term" value="C:outer membrane-bounded periplasmic space"/>
    <property type="evidence" value="ECO:0007669"/>
    <property type="project" value="InterPro"/>
</dbReference>
<dbReference type="InterPro" id="IPR008962">
    <property type="entry name" value="PapD-like_sf"/>
</dbReference>
<gene>
    <name evidence="2" type="ORF">AU468_03690</name>
</gene>
<dbReference type="AlphaFoldDB" id="A0A2S4JX70"/>
<dbReference type="PANTHER" id="PTHR30251:SF4">
    <property type="entry name" value="SLR1668 PROTEIN"/>
    <property type="match status" value="1"/>
</dbReference>
<dbReference type="InterPro" id="IPR050643">
    <property type="entry name" value="Periplasmic_pilus_chap"/>
</dbReference>
<accession>A0A2S4JX70</accession>
<keyword evidence="3" id="KW-1185">Reference proteome</keyword>
<dbReference type="PANTHER" id="PTHR30251">
    <property type="entry name" value="PILUS ASSEMBLY CHAPERONE"/>
    <property type="match status" value="1"/>
</dbReference>
<sequence>MRNREGRSLFLGFLLFVGVLSSPGAFQLVPMSAVIDLAAATPATSFELTNPGNDAAAVELRVTTRSIGSDGREFNNDASHLLQVFPSQIILRPGRSQTVRVRWIGEGDPREEQAFRLVAEQLPVRLGGDSPDGSGVQFMLRYRASLYVRPPGTAPDVQVVTIRHEPGEGTELLLKNEGTRHQLFSRGSVTLTGPDREEETVRIEDLPAFQGVNLLPGASRRIRVPREQLPFEPRHMVFRFE</sequence>
<organism evidence="2 3">
    <name type="scientific">Alkalispirochaeta sphaeroplastigenens</name>
    <dbReference type="NCBI Taxonomy" id="1187066"/>
    <lineage>
        <taxon>Bacteria</taxon>
        <taxon>Pseudomonadati</taxon>
        <taxon>Spirochaetota</taxon>
        <taxon>Spirochaetia</taxon>
        <taxon>Spirochaetales</taxon>
        <taxon>Spirochaetaceae</taxon>
        <taxon>Alkalispirochaeta</taxon>
    </lineage>
</organism>
<dbReference type="EMBL" id="LPWH01000049">
    <property type="protein sequence ID" value="POR04086.1"/>
    <property type="molecule type" value="Genomic_DNA"/>
</dbReference>
<evidence type="ECO:0000313" key="2">
    <source>
        <dbReference type="EMBL" id="POR04086.1"/>
    </source>
</evidence>
<reference evidence="3" key="1">
    <citation type="submission" date="2015-12" db="EMBL/GenBank/DDBJ databases">
        <authorList>
            <person name="Lodha T.D."/>
            <person name="Chintalapati S."/>
            <person name="Chintalapati V.R."/>
            <person name="Sravanthi T."/>
        </authorList>
    </citation>
    <scope>NUCLEOTIDE SEQUENCE [LARGE SCALE GENOMIC DNA]</scope>
    <source>
        <strain evidence="3">JC133</strain>
    </source>
</reference>
<comment type="caution">
    <text evidence="2">The sequence shown here is derived from an EMBL/GenBank/DDBJ whole genome shotgun (WGS) entry which is preliminary data.</text>
</comment>
<dbReference type="SUPFAM" id="SSF49354">
    <property type="entry name" value="PapD-like"/>
    <property type="match status" value="1"/>
</dbReference>
<protein>
    <recommendedName>
        <fullName evidence="1">Pili assembly chaperone N-terminal domain-containing protein</fullName>
    </recommendedName>
</protein>
<dbReference type="InterPro" id="IPR013783">
    <property type="entry name" value="Ig-like_fold"/>
</dbReference>
<evidence type="ECO:0000259" key="1">
    <source>
        <dbReference type="Pfam" id="PF00345"/>
    </source>
</evidence>
<name>A0A2S4JX70_9SPIO</name>
<dbReference type="GO" id="GO:0071555">
    <property type="term" value="P:cell wall organization"/>
    <property type="evidence" value="ECO:0007669"/>
    <property type="project" value="InterPro"/>
</dbReference>